<dbReference type="Proteomes" id="UP000821853">
    <property type="component" value="Unassembled WGS sequence"/>
</dbReference>
<dbReference type="EMBL" id="JABSTR010003593">
    <property type="protein sequence ID" value="KAH9384979.1"/>
    <property type="molecule type" value="Genomic_DNA"/>
</dbReference>
<reference evidence="1 2" key="1">
    <citation type="journal article" date="2020" name="Cell">
        <title>Large-Scale Comparative Analyses of Tick Genomes Elucidate Their Genetic Diversity and Vector Capacities.</title>
        <authorList>
            <consortium name="Tick Genome and Microbiome Consortium (TIGMIC)"/>
            <person name="Jia N."/>
            <person name="Wang J."/>
            <person name="Shi W."/>
            <person name="Du L."/>
            <person name="Sun Y."/>
            <person name="Zhan W."/>
            <person name="Jiang J.F."/>
            <person name="Wang Q."/>
            <person name="Zhang B."/>
            <person name="Ji P."/>
            <person name="Bell-Sakyi L."/>
            <person name="Cui X.M."/>
            <person name="Yuan T.T."/>
            <person name="Jiang B.G."/>
            <person name="Yang W.F."/>
            <person name="Lam T.T."/>
            <person name="Chang Q.C."/>
            <person name="Ding S.J."/>
            <person name="Wang X.J."/>
            <person name="Zhu J.G."/>
            <person name="Ruan X.D."/>
            <person name="Zhao L."/>
            <person name="Wei J.T."/>
            <person name="Ye R.Z."/>
            <person name="Que T.C."/>
            <person name="Du C.H."/>
            <person name="Zhou Y.H."/>
            <person name="Cheng J.X."/>
            <person name="Dai P.F."/>
            <person name="Guo W.B."/>
            <person name="Han X.H."/>
            <person name="Huang E.J."/>
            <person name="Li L.F."/>
            <person name="Wei W."/>
            <person name="Gao Y.C."/>
            <person name="Liu J.Z."/>
            <person name="Shao H.Z."/>
            <person name="Wang X."/>
            <person name="Wang C.C."/>
            <person name="Yang T.C."/>
            <person name="Huo Q.B."/>
            <person name="Li W."/>
            <person name="Chen H.Y."/>
            <person name="Chen S.E."/>
            <person name="Zhou L.G."/>
            <person name="Ni X.B."/>
            <person name="Tian J.H."/>
            <person name="Sheng Y."/>
            <person name="Liu T."/>
            <person name="Pan Y.S."/>
            <person name="Xia L.Y."/>
            <person name="Li J."/>
            <person name="Zhao F."/>
            <person name="Cao W.C."/>
        </authorList>
    </citation>
    <scope>NUCLEOTIDE SEQUENCE [LARGE SCALE GENOMIC DNA]</scope>
    <source>
        <strain evidence="1">HaeL-2018</strain>
    </source>
</reference>
<dbReference type="OMA" id="CIVEDVY"/>
<comment type="caution">
    <text evidence="1">The sequence shown here is derived from an EMBL/GenBank/DDBJ whole genome shotgun (WGS) entry which is preliminary data.</text>
</comment>
<protein>
    <submittedName>
        <fullName evidence="1">Uncharacterized protein</fullName>
    </submittedName>
</protein>
<name>A0A9J6HB46_HAELO</name>
<keyword evidence="2" id="KW-1185">Reference proteome</keyword>
<sequence>MSTHSFVTVWLTNFGRDLTNRIVSRTKAEHTLTQRAQVPGENCTTYIEEVLKLGGLVNPSMTDEEKVGNLLKCIVEDVYNYIITKEDMASAQDVIRHCRAFETLKIRRITPSLDAWRA</sequence>
<gene>
    <name evidence="1" type="ORF">HPB48_027015</name>
</gene>
<accession>A0A9J6HB46</accession>
<organism evidence="1 2">
    <name type="scientific">Haemaphysalis longicornis</name>
    <name type="common">Bush tick</name>
    <dbReference type="NCBI Taxonomy" id="44386"/>
    <lineage>
        <taxon>Eukaryota</taxon>
        <taxon>Metazoa</taxon>
        <taxon>Ecdysozoa</taxon>
        <taxon>Arthropoda</taxon>
        <taxon>Chelicerata</taxon>
        <taxon>Arachnida</taxon>
        <taxon>Acari</taxon>
        <taxon>Parasitiformes</taxon>
        <taxon>Ixodida</taxon>
        <taxon>Ixodoidea</taxon>
        <taxon>Ixodidae</taxon>
        <taxon>Haemaphysalinae</taxon>
        <taxon>Haemaphysalis</taxon>
    </lineage>
</organism>
<evidence type="ECO:0000313" key="2">
    <source>
        <dbReference type="Proteomes" id="UP000821853"/>
    </source>
</evidence>
<evidence type="ECO:0000313" key="1">
    <source>
        <dbReference type="EMBL" id="KAH9384979.1"/>
    </source>
</evidence>
<dbReference type="VEuPathDB" id="VectorBase:HLOH_050429"/>
<dbReference type="AlphaFoldDB" id="A0A9J6HB46"/>
<proteinExistence type="predicted"/>
<dbReference type="OrthoDB" id="6512026at2759"/>